<evidence type="ECO:0000256" key="1">
    <source>
        <dbReference type="PIRSR" id="PIRSR002703-1"/>
    </source>
</evidence>
<dbReference type="OMA" id="WGSASAC"/>
<reference evidence="2 4" key="1">
    <citation type="journal article" date="2017" name="Nature">
        <title>The sunflower genome provides insights into oil metabolism, flowering and Asterid evolution.</title>
        <authorList>
            <person name="Badouin H."/>
            <person name="Gouzy J."/>
            <person name="Grassa C.J."/>
            <person name="Murat F."/>
            <person name="Staton S.E."/>
            <person name="Cottret L."/>
            <person name="Lelandais-Briere C."/>
            <person name="Owens G.L."/>
            <person name="Carrere S."/>
            <person name="Mayjonade B."/>
            <person name="Legrand L."/>
            <person name="Gill N."/>
            <person name="Kane N.C."/>
            <person name="Bowers J.E."/>
            <person name="Hubner S."/>
            <person name="Bellec A."/>
            <person name="Berard A."/>
            <person name="Berges H."/>
            <person name="Blanchet N."/>
            <person name="Boniface M.C."/>
            <person name="Brunel D."/>
            <person name="Catrice O."/>
            <person name="Chaidir N."/>
            <person name="Claudel C."/>
            <person name="Donnadieu C."/>
            <person name="Faraut T."/>
            <person name="Fievet G."/>
            <person name="Helmstetter N."/>
            <person name="King M."/>
            <person name="Knapp S.J."/>
            <person name="Lai Z."/>
            <person name="Le Paslier M.C."/>
            <person name="Lippi Y."/>
            <person name="Lorenzon L."/>
            <person name="Mandel J.R."/>
            <person name="Marage G."/>
            <person name="Marchand G."/>
            <person name="Marquand E."/>
            <person name="Bret-Mestries E."/>
            <person name="Morien E."/>
            <person name="Nambeesan S."/>
            <person name="Nguyen T."/>
            <person name="Pegot-Espagnet P."/>
            <person name="Pouilly N."/>
            <person name="Raftis F."/>
            <person name="Sallet E."/>
            <person name="Schiex T."/>
            <person name="Thomas J."/>
            <person name="Vandecasteele C."/>
            <person name="Vares D."/>
            <person name="Vear F."/>
            <person name="Vautrin S."/>
            <person name="Crespi M."/>
            <person name="Mangin B."/>
            <person name="Burke J.M."/>
            <person name="Salse J."/>
            <person name="Munos S."/>
            <person name="Vincourt P."/>
            <person name="Rieseberg L.H."/>
            <person name="Langlade N.B."/>
        </authorList>
    </citation>
    <scope>NUCLEOTIDE SEQUENCE [LARGE SCALE GENOMIC DNA]</scope>
    <source>
        <strain evidence="4">cv. SF193</strain>
        <tissue evidence="2">Leaves</tissue>
    </source>
</reference>
<feature type="disulfide bond" evidence="1">
    <location>
        <begin position="198"/>
        <end position="208"/>
    </location>
</feature>
<dbReference type="GO" id="GO:0006952">
    <property type="term" value="P:defense response"/>
    <property type="evidence" value="ECO:0000318"/>
    <property type="project" value="GO_Central"/>
</dbReference>
<organism evidence="3 4">
    <name type="scientific">Helianthus annuus</name>
    <name type="common">Common sunflower</name>
    <dbReference type="NCBI Taxonomy" id="4232"/>
    <lineage>
        <taxon>Eukaryota</taxon>
        <taxon>Viridiplantae</taxon>
        <taxon>Streptophyta</taxon>
        <taxon>Embryophyta</taxon>
        <taxon>Tracheophyta</taxon>
        <taxon>Spermatophyta</taxon>
        <taxon>Magnoliopsida</taxon>
        <taxon>eudicotyledons</taxon>
        <taxon>Gunneridae</taxon>
        <taxon>Pentapetalae</taxon>
        <taxon>asterids</taxon>
        <taxon>campanulids</taxon>
        <taxon>Asterales</taxon>
        <taxon>Asteraceae</taxon>
        <taxon>Asteroideae</taxon>
        <taxon>Heliantheae alliance</taxon>
        <taxon>Heliantheae</taxon>
        <taxon>Helianthus</taxon>
    </lineage>
</organism>
<protein>
    <submittedName>
        <fullName evidence="3">Putative thaumatin</fullName>
    </submittedName>
    <submittedName>
        <fullName evidence="2">Thaumatin family</fullName>
    </submittedName>
</protein>
<evidence type="ECO:0000313" key="3">
    <source>
        <dbReference type="EMBL" id="OTF97066.1"/>
    </source>
</evidence>
<dbReference type="EMBL" id="MNCJ02000329">
    <property type="protein sequence ID" value="KAF5767433.1"/>
    <property type="molecule type" value="Genomic_DNA"/>
</dbReference>
<dbReference type="PROSITE" id="PS51367">
    <property type="entry name" value="THAUMATIN_2"/>
    <property type="match status" value="1"/>
</dbReference>
<dbReference type="CDD" id="cd09218">
    <property type="entry name" value="TLP-PA"/>
    <property type="match status" value="1"/>
</dbReference>
<dbReference type="PIRSF" id="PIRSF002703">
    <property type="entry name" value="Thaumatin"/>
    <property type="match status" value="1"/>
</dbReference>
<dbReference type="FunFam" id="2.60.110.10:FF:000001">
    <property type="entry name" value="THAUMATIN-LIKE PROTEIN 1"/>
    <property type="match status" value="1"/>
</dbReference>
<dbReference type="PRINTS" id="PR00347">
    <property type="entry name" value="THAUMATIN"/>
</dbReference>
<dbReference type="EMBL" id="CM007903">
    <property type="protein sequence ID" value="OTF97066.1"/>
    <property type="molecule type" value="Genomic_DNA"/>
</dbReference>
<feature type="disulfide bond" evidence="1">
    <location>
        <begin position="160"/>
        <end position="221"/>
    </location>
</feature>
<evidence type="ECO:0000313" key="2">
    <source>
        <dbReference type="EMBL" id="KAF5767433.1"/>
    </source>
</evidence>
<feature type="disulfide bond" evidence="1">
    <location>
        <begin position="84"/>
        <end position="94"/>
    </location>
</feature>
<accession>A0A251SDZ4</accession>
<feature type="disulfide bond" evidence="1">
    <location>
        <begin position="155"/>
        <end position="238"/>
    </location>
</feature>
<keyword evidence="1" id="KW-1015">Disulfide bond</keyword>
<sequence length="264" mass="27823">MLKLVKIGLLFFGNSQLLIQGFISSATKTFTIVNKCDETVWPGISSNAGVVPVEPTGFALQKGESKAIHAPPSWGGRLWGRTHCSKDSNGNFTCATGDCGSGKMECAGAGATPPATLAKFTIGRDGMDFFYVSLVGGYNLPMLVSPTGGGSGRNCSSVGCTVDLKVACPSELKVTSSDGEVVACKSSCVAFGRKEDCCRGEYGSRDTCKPSFYSQVFKTACPRASSYTYDNETSTFACAGADYQIIFCPTSTTKYIVSLKACVF</sequence>
<feature type="disulfide bond" evidence="1">
    <location>
        <begin position="99"/>
        <end position="106"/>
    </location>
</feature>
<dbReference type="SUPFAM" id="SSF49870">
    <property type="entry name" value="Osmotin, thaumatin-like protein"/>
    <property type="match status" value="1"/>
</dbReference>
<dbReference type="InterPro" id="IPR037176">
    <property type="entry name" value="Osmotin/thaumatin-like_sf"/>
</dbReference>
<dbReference type="PROSITE" id="PS00316">
    <property type="entry name" value="THAUMATIN_1"/>
    <property type="match status" value="1"/>
</dbReference>
<evidence type="ECO:0000313" key="4">
    <source>
        <dbReference type="Proteomes" id="UP000215914"/>
    </source>
</evidence>
<dbReference type="Gene3D" id="2.60.110.10">
    <property type="entry name" value="Thaumatin"/>
    <property type="match status" value="1"/>
</dbReference>
<dbReference type="PANTHER" id="PTHR31048">
    <property type="entry name" value="OS03G0233200 PROTEIN"/>
    <property type="match status" value="1"/>
</dbReference>
<proteinExistence type="predicted"/>
<dbReference type="Proteomes" id="UP000215914">
    <property type="component" value="Chromosome 14"/>
</dbReference>
<reference evidence="2" key="3">
    <citation type="submission" date="2020-06" db="EMBL/GenBank/DDBJ databases">
        <title>Helianthus annuus Genome sequencing and assembly Release 2.</title>
        <authorList>
            <person name="Gouzy J."/>
            <person name="Langlade N."/>
            <person name="Munos S."/>
        </authorList>
    </citation>
    <scope>NUCLEOTIDE SEQUENCE</scope>
    <source>
        <tissue evidence="2">Leaves</tissue>
    </source>
</reference>
<feature type="disulfide bond" evidence="1">
    <location>
        <begin position="36"/>
        <end position="248"/>
    </location>
</feature>
<dbReference type="Gramene" id="mRNA:HanXRQr2_Chr14g0624291">
    <property type="protein sequence ID" value="mRNA:HanXRQr2_Chr14g0624291"/>
    <property type="gene ID" value="HanXRQr2_Chr14g0624291"/>
</dbReference>
<feature type="disulfide bond" evidence="1">
    <location>
        <begin position="188"/>
        <end position="197"/>
    </location>
</feature>
<gene>
    <name evidence="3" type="ORF">HannXRQ_Chr14g0430491</name>
    <name evidence="2" type="ORF">HanXRQr2_Chr14g0624291</name>
</gene>
<dbReference type="InterPro" id="IPR017949">
    <property type="entry name" value="Thaumatin_CS"/>
</dbReference>
<reference evidence="3" key="2">
    <citation type="submission" date="2017-02" db="EMBL/GenBank/DDBJ databases">
        <title>Sunflower complete genome.</title>
        <authorList>
            <person name="Langlade N."/>
            <person name="Munos S."/>
        </authorList>
    </citation>
    <scope>NUCLEOTIDE SEQUENCE [LARGE SCALE GENOMIC DNA]</scope>
    <source>
        <tissue evidence="3">Leaves</tissue>
    </source>
</reference>
<dbReference type="AlphaFoldDB" id="A0A251SDZ4"/>
<feature type="disulfide bond" evidence="1">
    <location>
        <begin position="168"/>
        <end position="184"/>
    </location>
</feature>
<dbReference type="Pfam" id="PF00314">
    <property type="entry name" value="Thaumatin"/>
    <property type="match status" value="1"/>
</dbReference>
<keyword evidence="4" id="KW-1185">Reference proteome</keyword>
<name>A0A251SDZ4_HELAN</name>
<dbReference type="SMART" id="SM00205">
    <property type="entry name" value="THN"/>
    <property type="match status" value="1"/>
</dbReference>
<dbReference type="InterPro" id="IPR001938">
    <property type="entry name" value="Thaumatin"/>
</dbReference>
<dbReference type="InParanoid" id="A0A251SDZ4"/>